<reference evidence="2" key="1">
    <citation type="journal article" date="2023" name="Mol. Phylogenet. Evol.">
        <title>Genome-scale phylogeny and comparative genomics of the fungal order Sordariales.</title>
        <authorList>
            <person name="Hensen N."/>
            <person name="Bonometti L."/>
            <person name="Westerberg I."/>
            <person name="Brannstrom I.O."/>
            <person name="Guillou S."/>
            <person name="Cros-Aarteil S."/>
            <person name="Calhoun S."/>
            <person name="Haridas S."/>
            <person name="Kuo A."/>
            <person name="Mondo S."/>
            <person name="Pangilinan J."/>
            <person name="Riley R."/>
            <person name="LaButti K."/>
            <person name="Andreopoulos B."/>
            <person name="Lipzen A."/>
            <person name="Chen C."/>
            <person name="Yan M."/>
            <person name="Daum C."/>
            <person name="Ng V."/>
            <person name="Clum A."/>
            <person name="Steindorff A."/>
            <person name="Ohm R.A."/>
            <person name="Martin F."/>
            <person name="Silar P."/>
            <person name="Natvig D.O."/>
            <person name="Lalanne C."/>
            <person name="Gautier V."/>
            <person name="Ament-Velasquez S.L."/>
            <person name="Kruys A."/>
            <person name="Hutchinson M.I."/>
            <person name="Powell A.J."/>
            <person name="Barry K."/>
            <person name="Miller A.N."/>
            <person name="Grigoriev I.V."/>
            <person name="Debuchy R."/>
            <person name="Gladieux P."/>
            <person name="Hiltunen Thoren M."/>
            <person name="Johannesson H."/>
        </authorList>
    </citation>
    <scope>NUCLEOTIDE SEQUENCE</scope>
    <source>
        <strain evidence="2">CBS 123565</strain>
    </source>
</reference>
<feature type="compositionally biased region" description="Polar residues" evidence="1">
    <location>
        <begin position="93"/>
        <end position="103"/>
    </location>
</feature>
<feature type="compositionally biased region" description="Basic and acidic residues" evidence="1">
    <location>
        <begin position="154"/>
        <end position="167"/>
    </location>
</feature>
<organism evidence="2 3">
    <name type="scientific">Trichocladium antarcticum</name>
    <dbReference type="NCBI Taxonomy" id="1450529"/>
    <lineage>
        <taxon>Eukaryota</taxon>
        <taxon>Fungi</taxon>
        <taxon>Dikarya</taxon>
        <taxon>Ascomycota</taxon>
        <taxon>Pezizomycotina</taxon>
        <taxon>Sordariomycetes</taxon>
        <taxon>Sordariomycetidae</taxon>
        <taxon>Sordariales</taxon>
        <taxon>Chaetomiaceae</taxon>
        <taxon>Trichocladium</taxon>
    </lineage>
</organism>
<comment type="caution">
    <text evidence="2">The sequence shown here is derived from an EMBL/GenBank/DDBJ whole genome shotgun (WGS) entry which is preliminary data.</text>
</comment>
<evidence type="ECO:0000256" key="1">
    <source>
        <dbReference type="SAM" id="MobiDB-lite"/>
    </source>
</evidence>
<name>A0AAN6UPU0_9PEZI</name>
<feature type="region of interest" description="Disordered" evidence="1">
    <location>
        <begin position="151"/>
        <end position="176"/>
    </location>
</feature>
<reference evidence="2" key="2">
    <citation type="submission" date="2023-05" db="EMBL/GenBank/DDBJ databases">
        <authorList>
            <consortium name="Lawrence Berkeley National Laboratory"/>
            <person name="Steindorff A."/>
            <person name="Hensen N."/>
            <person name="Bonometti L."/>
            <person name="Westerberg I."/>
            <person name="Brannstrom I.O."/>
            <person name="Guillou S."/>
            <person name="Cros-Aarteil S."/>
            <person name="Calhoun S."/>
            <person name="Haridas S."/>
            <person name="Kuo A."/>
            <person name="Mondo S."/>
            <person name="Pangilinan J."/>
            <person name="Riley R."/>
            <person name="Labutti K."/>
            <person name="Andreopoulos B."/>
            <person name="Lipzen A."/>
            <person name="Chen C."/>
            <person name="Yanf M."/>
            <person name="Daum C."/>
            <person name="Ng V."/>
            <person name="Clum A."/>
            <person name="Ohm R."/>
            <person name="Martin F."/>
            <person name="Silar P."/>
            <person name="Natvig D."/>
            <person name="Lalanne C."/>
            <person name="Gautier V."/>
            <person name="Ament-Velasquez S.L."/>
            <person name="Kruys A."/>
            <person name="Hutchinson M.I."/>
            <person name="Powell A.J."/>
            <person name="Barry K."/>
            <person name="Miller A.N."/>
            <person name="Grigoriev I.V."/>
            <person name="Debuchy R."/>
            <person name="Gladieux P."/>
            <person name="Thoren M.H."/>
            <person name="Johannesson H."/>
        </authorList>
    </citation>
    <scope>NUCLEOTIDE SEQUENCE</scope>
    <source>
        <strain evidence="2">CBS 123565</strain>
    </source>
</reference>
<feature type="compositionally biased region" description="Polar residues" evidence="1">
    <location>
        <begin position="30"/>
        <end position="50"/>
    </location>
</feature>
<dbReference type="EMBL" id="MU853403">
    <property type="protein sequence ID" value="KAK4136729.1"/>
    <property type="molecule type" value="Genomic_DNA"/>
</dbReference>
<sequence>MESIQLAQMLADLSDINTAESHSAVALVSANKTLGPTSPSADSTNPSEQPSARPGHWSHQRTVSTDSAGSGVLASRAASPAKFDKFGRRILTPPNTRTNSTYGSIPGTPREIDEDVDRANSLMTLYDIRAKLKDQDNRGLHKLREKVAALHARQQAEKRDTRADGGRSKFSYPKSP</sequence>
<gene>
    <name evidence="2" type="ORF">BT67DRAFT_439736</name>
</gene>
<feature type="region of interest" description="Disordered" evidence="1">
    <location>
        <begin position="30"/>
        <end position="112"/>
    </location>
</feature>
<proteinExistence type="predicted"/>
<accession>A0AAN6UPU0</accession>
<dbReference type="AlphaFoldDB" id="A0AAN6UPU0"/>
<keyword evidence="3" id="KW-1185">Reference proteome</keyword>
<dbReference type="Proteomes" id="UP001304895">
    <property type="component" value="Unassembled WGS sequence"/>
</dbReference>
<evidence type="ECO:0000313" key="2">
    <source>
        <dbReference type="EMBL" id="KAK4136729.1"/>
    </source>
</evidence>
<evidence type="ECO:0000313" key="3">
    <source>
        <dbReference type="Proteomes" id="UP001304895"/>
    </source>
</evidence>
<protein>
    <submittedName>
        <fullName evidence="2">Uncharacterized protein</fullName>
    </submittedName>
</protein>